<dbReference type="GO" id="GO:0050909">
    <property type="term" value="P:sensory perception of taste"/>
    <property type="evidence" value="ECO:0007669"/>
    <property type="project" value="InterPro"/>
</dbReference>
<dbReference type="GO" id="GO:0007635">
    <property type="term" value="P:chemosensory behavior"/>
    <property type="evidence" value="ECO:0007669"/>
    <property type="project" value="TreeGrafter"/>
</dbReference>
<feature type="transmembrane region" description="Helical" evidence="8">
    <location>
        <begin position="134"/>
        <end position="155"/>
    </location>
</feature>
<comment type="similarity">
    <text evidence="8">Belongs to the insect chemoreceptor superfamily. Gustatory receptor (GR) family.</text>
</comment>
<evidence type="ECO:0000256" key="8">
    <source>
        <dbReference type="RuleBase" id="RU363108"/>
    </source>
</evidence>
<keyword evidence="4 8" id="KW-1133">Transmembrane helix</keyword>
<feature type="transmembrane region" description="Helical" evidence="8">
    <location>
        <begin position="232"/>
        <end position="251"/>
    </location>
</feature>
<keyword evidence="5 8" id="KW-0472">Membrane</keyword>
<name>A0A834KXU0_VESGE</name>
<evidence type="ECO:0000256" key="3">
    <source>
        <dbReference type="ARBA" id="ARBA00022692"/>
    </source>
</evidence>
<feature type="transmembrane region" description="Helical" evidence="8">
    <location>
        <begin position="348"/>
        <end position="368"/>
    </location>
</feature>
<accession>A0A834KXU0</accession>
<keyword evidence="6 8" id="KW-0675">Receptor</keyword>
<feature type="transmembrane region" description="Helical" evidence="8">
    <location>
        <begin position="257"/>
        <end position="277"/>
    </location>
</feature>
<evidence type="ECO:0000256" key="7">
    <source>
        <dbReference type="ARBA" id="ARBA00023224"/>
    </source>
</evidence>
<protein>
    <recommendedName>
        <fullName evidence="8">Gustatory receptor</fullName>
    </recommendedName>
</protein>
<comment type="caution">
    <text evidence="9">The sequence shown here is derived from an EMBL/GenBank/DDBJ whole genome shotgun (WGS) entry which is preliminary data.</text>
</comment>
<keyword evidence="2 8" id="KW-1003">Cell membrane</keyword>
<organism evidence="9 10">
    <name type="scientific">Vespula germanica</name>
    <name type="common">German yellow jacket</name>
    <name type="synonym">Paravespula germanica</name>
    <dbReference type="NCBI Taxonomy" id="30212"/>
    <lineage>
        <taxon>Eukaryota</taxon>
        <taxon>Metazoa</taxon>
        <taxon>Ecdysozoa</taxon>
        <taxon>Arthropoda</taxon>
        <taxon>Hexapoda</taxon>
        <taxon>Insecta</taxon>
        <taxon>Pterygota</taxon>
        <taxon>Neoptera</taxon>
        <taxon>Endopterygota</taxon>
        <taxon>Hymenoptera</taxon>
        <taxon>Apocrita</taxon>
        <taxon>Aculeata</taxon>
        <taxon>Vespoidea</taxon>
        <taxon>Vespidae</taxon>
        <taxon>Vespinae</taxon>
        <taxon>Vespula</taxon>
    </lineage>
</organism>
<evidence type="ECO:0000256" key="5">
    <source>
        <dbReference type="ARBA" id="ARBA00023136"/>
    </source>
</evidence>
<dbReference type="GO" id="GO:0007165">
    <property type="term" value="P:signal transduction"/>
    <property type="evidence" value="ECO:0007669"/>
    <property type="project" value="UniProtKB-KW"/>
</dbReference>
<feature type="transmembrane region" description="Helical" evidence="8">
    <location>
        <begin position="388"/>
        <end position="408"/>
    </location>
</feature>
<gene>
    <name evidence="9" type="ORF">HZH68_002320</name>
</gene>
<sequence>MKFNQLNAVLQSMLTTTIDSPQHKKILRMKDNWENVSSLSTIYRTYQVSENLRKLKTVRQIHSELIKCARIINEAYGFQILMSTSLSVRYMRDNDDGSMSFLKFTALLLPMNINDIYKMKKPFRTLKNINRSTYYVIFLIFLYAGKIGDILYELYEPSTSDKFRDEIRDFMYQLVQNRLTFTACGFYNLDYTFIYNAIGLITTYLVILIQVEGKPNKNTLEMSLLAEFRRSIKPLVIINSIFTTGLVEYFIDNKINTIGMIYACFLIILYVTVGNLFSFPMEDYSMKPSQIMQITHQLHTYSCYVFFLVTIVAGILRRKKLRYLTLQIETCIRNMDQLNIPMDFSKYFWQQCYAILFSVCILLAMLMVDHRWLKLPNRHRTILIFFYLERYPFFIWLVTDVTFVLWIWQGDTFTINQVC</sequence>
<evidence type="ECO:0000256" key="6">
    <source>
        <dbReference type="ARBA" id="ARBA00023170"/>
    </source>
</evidence>
<dbReference type="GO" id="GO:0008049">
    <property type="term" value="P:male courtship behavior"/>
    <property type="evidence" value="ECO:0007669"/>
    <property type="project" value="TreeGrafter"/>
</dbReference>
<dbReference type="GO" id="GO:0030425">
    <property type="term" value="C:dendrite"/>
    <property type="evidence" value="ECO:0007669"/>
    <property type="project" value="TreeGrafter"/>
</dbReference>
<reference evidence="9" key="1">
    <citation type="journal article" date="2020" name="G3 (Bethesda)">
        <title>High-Quality Assemblies for Three Invasive Social Wasps from the &lt;i&gt;Vespula&lt;/i&gt; Genus.</title>
        <authorList>
            <person name="Harrop T.W.R."/>
            <person name="Guhlin J."/>
            <person name="McLaughlin G.M."/>
            <person name="Permina E."/>
            <person name="Stockwell P."/>
            <person name="Gilligan J."/>
            <person name="Le Lec M.F."/>
            <person name="Gruber M.A.M."/>
            <person name="Quinn O."/>
            <person name="Lovegrove M."/>
            <person name="Duncan E.J."/>
            <person name="Remnant E.J."/>
            <person name="Van Eeckhoven J."/>
            <person name="Graham B."/>
            <person name="Knapp R.A."/>
            <person name="Langford K.W."/>
            <person name="Kronenberg Z."/>
            <person name="Press M.O."/>
            <person name="Eacker S.M."/>
            <person name="Wilson-Rankin E.E."/>
            <person name="Purcell J."/>
            <person name="Lester P.J."/>
            <person name="Dearden P.K."/>
        </authorList>
    </citation>
    <scope>NUCLEOTIDE SEQUENCE</scope>
    <source>
        <strain evidence="9">Linc-1</strain>
    </source>
</reference>
<evidence type="ECO:0000313" key="10">
    <source>
        <dbReference type="Proteomes" id="UP000617340"/>
    </source>
</evidence>
<dbReference type="PANTHER" id="PTHR21143:SF133">
    <property type="entry name" value="GUSTATORY AND PHEROMONE RECEPTOR 32A-RELATED"/>
    <property type="match status" value="1"/>
</dbReference>
<evidence type="ECO:0000256" key="2">
    <source>
        <dbReference type="ARBA" id="ARBA00022475"/>
    </source>
</evidence>
<feature type="transmembrane region" description="Helical" evidence="8">
    <location>
        <begin position="193"/>
        <end position="211"/>
    </location>
</feature>
<evidence type="ECO:0000313" key="9">
    <source>
        <dbReference type="EMBL" id="KAF7413831.1"/>
    </source>
</evidence>
<dbReference type="GO" id="GO:0043025">
    <property type="term" value="C:neuronal cell body"/>
    <property type="evidence" value="ECO:0007669"/>
    <property type="project" value="TreeGrafter"/>
</dbReference>
<dbReference type="Pfam" id="PF08395">
    <property type="entry name" value="7tm_7"/>
    <property type="match status" value="1"/>
</dbReference>
<keyword evidence="7 8" id="KW-0807">Transducer</keyword>
<dbReference type="InterPro" id="IPR013604">
    <property type="entry name" value="7TM_chemorcpt"/>
</dbReference>
<comment type="function">
    <text evidence="8">Gustatory receptor which mediates acceptance or avoidance behavior, depending on its substrates.</text>
</comment>
<dbReference type="PANTHER" id="PTHR21143">
    <property type="entry name" value="INVERTEBRATE GUSTATORY RECEPTOR"/>
    <property type="match status" value="1"/>
</dbReference>
<dbReference type="EMBL" id="JACSDZ010000002">
    <property type="protein sequence ID" value="KAF7413831.1"/>
    <property type="molecule type" value="Genomic_DNA"/>
</dbReference>
<dbReference type="AlphaFoldDB" id="A0A834KXU0"/>
<evidence type="ECO:0000256" key="4">
    <source>
        <dbReference type="ARBA" id="ARBA00022989"/>
    </source>
</evidence>
<feature type="transmembrane region" description="Helical" evidence="8">
    <location>
        <begin position="298"/>
        <end position="316"/>
    </location>
</feature>
<comment type="subcellular location">
    <subcellularLocation>
        <location evidence="1 8">Cell membrane</location>
        <topology evidence="1 8">Multi-pass membrane protein</topology>
    </subcellularLocation>
</comment>
<keyword evidence="3 8" id="KW-0812">Transmembrane</keyword>
<keyword evidence="10" id="KW-1185">Reference proteome</keyword>
<evidence type="ECO:0000256" key="1">
    <source>
        <dbReference type="ARBA" id="ARBA00004651"/>
    </source>
</evidence>
<dbReference type="Proteomes" id="UP000617340">
    <property type="component" value="Unassembled WGS sequence"/>
</dbReference>
<proteinExistence type="inferred from homology"/>
<dbReference type="GO" id="GO:0005886">
    <property type="term" value="C:plasma membrane"/>
    <property type="evidence" value="ECO:0007669"/>
    <property type="project" value="UniProtKB-SubCell"/>
</dbReference>
<dbReference type="GO" id="GO:0030424">
    <property type="term" value="C:axon"/>
    <property type="evidence" value="ECO:0007669"/>
    <property type="project" value="TreeGrafter"/>
</dbReference>